<dbReference type="GO" id="GO:0052621">
    <property type="term" value="F:diguanylate cyclase activity"/>
    <property type="evidence" value="ECO:0007669"/>
    <property type="project" value="UniProtKB-EC"/>
</dbReference>
<reference evidence="4" key="1">
    <citation type="journal article" date="2019" name="Int. J. Syst. Evol. Microbiol.">
        <title>The Global Catalogue of Microorganisms (GCM) 10K type strain sequencing project: providing services to taxonomists for standard genome sequencing and annotation.</title>
        <authorList>
            <consortium name="The Broad Institute Genomics Platform"/>
            <consortium name="The Broad Institute Genome Sequencing Center for Infectious Disease"/>
            <person name="Wu L."/>
            <person name="Ma J."/>
        </authorList>
    </citation>
    <scope>NUCLEOTIDE SEQUENCE [LARGE SCALE GENOMIC DNA]</scope>
    <source>
        <strain evidence="4">CGMCC 1.12371</strain>
    </source>
</reference>
<dbReference type="Gene3D" id="3.30.450.20">
    <property type="entry name" value="PAS domain"/>
    <property type="match status" value="1"/>
</dbReference>
<comment type="caution">
    <text evidence="3">The sequence shown here is derived from an EMBL/GenBank/DDBJ whole genome shotgun (WGS) entry which is preliminary data.</text>
</comment>
<dbReference type="InterPro" id="IPR052155">
    <property type="entry name" value="Biofilm_reg_signaling"/>
</dbReference>
<feature type="region of interest" description="Disordered" evidence="1">
    <location>
        <begin position="305"/>
        <end position="335"/>
    </location>
</feature>
<dbReference type="PANTHER" id="PTHR44757">
    <property type="entry name" value="DIGUANYLATE CYCLASE DGCP"/>
    <property type="match status" value="1"/>
</dbReference>
<dbReference type="PROSITE" id="PS50887">
    <property type="entry name" value="GGDEF"/>
    <property type="match status" value="1"/>
</dbReference>
<evidence type="ECO:0000313" key="4">
    <source>
        <dbReference type="Proteomes" id="UP001596501"/>
    </source>
</evidence>
<dbReference type="CDD" id="cd00130">
    <property type="entry name" value="PAS"/>
    <property type="match status" value="1"/>
</dbReference>
<dbReference type="SUPFAM" id="SSF55073">
    <property type="entry name" value="Nucleotide cyclase"/>
    <property type="match status" value="1"/>
</dbReference>
<dbReference type="SUPFAM" id="SSF55785">
    <property type="entry name" value="PYP-like sensor domain (PAS domain)"/>
    <property type="match status" value="1"/>
</dbReference>
<dbReference type="InterPro" id="IPR000160">
    <property type="entry name" value="GGDEF_dom"/>
</dbReference>
<keyword evidence="3" id="KW-0548">Nucleotidyltransferase</keyword>
<proteinExistence type="predicted"/>
<dbReference type="InterPro" id="IPR043128">
    <property type="entry name" value="Rev_trsase/Diguanyl_cyclase"/>
</dbReference>
<feature type="domain" description="GGDEF" evidence="2">
    <location>
        <begin position="190"/>
        <end position="323"/>
    </location>
</feature>
<dbReference type="EMBL" id="JBHTCA010000004">
    <property type="protein sequence ID" value="MFC7408855.1"/>
    <property type="molecule type" value="Genomic_DNA"/>
</dbReference>
<evidence type="ECO:0000256" key="1">
    <source>
        <dbReference type="SAM" id="MobiDB-lite"/>
    </source>
</evidence>
<dbReference type="InterPro" id="IPR035965">
    <property type="entry name" value="PAS-like_dom_sf"/>
</dbReference>
<feature type="region of interest" description="Disordered" evidence="1">
    <location>
        <begin position="1"/>
        <end position="21"/>
    </location>
</feature>
<dbReference type="Pfam" id="PF00990">
    <property type="entry name" value="GGDEF"/>
    <property type="match status" value="1"/>
</dbReference>
<dbReference type="SMART" id="SM00267">
    <property type="entry name" value="GGDEF"/>
    <property type="match status" value="1"/>
</dbReference>
<dbReference type="Gene3D" id="3.30.70.270">
    <property type="match status" value="1"/>
</dbReference>
<dbReference type="InterPro" id="IPR000014">
    <property type="entry name" value="PAS"/>
</dbReference>
<evidence type="ECO:0000313" key="3">
    <source>
        <dbReference type="EMBL" id="MFC7408855.1"/>
    </source>
</evidence>
<dbReference type="Proteomes" id="UP001596501">
    <property type="component" value="Unassembled WGS sequence"/>
</dbReference>
<dbReference type="CDD" id="cd01949">
    <property type="entry name" value="GGDEF"/>
    <property type="match status" value="1"/>
</dbReference>
<name>A0ABW2QN86_9BURK</name>
<dbReference type="PANTHER" id="PTHR44757:SF2">
    <property type="entry name" value="BIOFILM ARCHITECTURE MAINTENANCE PROTEIN MBAA"/>
    <property type="match status" value="1"/>
</dbReference>
<feature type="compositionally biased region" description="Polar residues" evidence="1">
    <location>
        <begin position="322"/>
        <end position="335"/>
    </location>
</feature>
<gene>
    <name evidence="3" type="ORF">ACFQPB_08285</name>
</gene>
<protein>
    <submittedName>
        <fullName evidence="3">Diguanylate cyclase domain-containing protein</fullName>
        <ecNumber evidence="3">2.7.7.65</ecNumber>
    </submittedName>
</protein>
<keyword evidence="4" id="KW-1185">Reference proteome</keyword>
<feature type="compositionally biased region" description="Polar residues" evidence="1">
    <location>
        <begin position="1"/>
        <end position="11"/>
    </location>
</feature>
<dbReference type="InterPro" id="IPR029787">
    <property type="entry name" value="Nucleotide_cyclase"/>
</dbReference>
<sequence>MTQNRRTSATPRATPPVEPTATDTTAELARLNNALDCTQAGLWDWHSSTQRLVLDTRSGTLIGLKDTGAAGHSSLAAMELLLHPQDLDPWRSAWRDALAGKSDHLDCEVRFARGPASWNWLLWRGRVLSRDAHGQADTLAGVVMDIQPLKQAQSQLGVMAQRDPLTDLPNRALLADRLSHALASARRNRSAFVLMEVSLEGVAPINEALGVEMGNHVIRQAARRMATCTRASDSVARTGNDEFVLLLENVEGTEDALAVADKLRHHINEPLVVDGHWLQVSASIGMAMYPAHGDDLADLQAHAAQARQQASRSGGDRVAVFTPSSESSLPKPTAE</sequence>
<dbReference type="NCBIfam" id="TIGR00254">
    <property type="entry name" value="GGDEF"/>
    <property type="match status" value="1"/>
</dbReference>
<keyword evidence="3" id="KW-0808">Transferase</keyword>
<dbReference type="Pfam" id="PF08447">
    <property type="entry name" value="PAS_3"/>
    <property type="match status" value="1"/>
</dbReference>
<organism evidence="3 4">
    <name type="scientific">Hydrogenophaga atypica</name>
    <dbReference type="NCBI Taxonomy" id="249409"/>
    <lineage>
        <taxon>Bacteria</taxon>
        <taxon>Pseudomonadati</taxon>
        <taxon>Pseudomonadota</taxon>
        <taxon>Betaproteobacteria</taxon>
        <taxon>Burkholderiales</taxon>
        <taxon>Comamonadaceae</taxon>
        <taxon>Hydrogenophaga</taxon>
    </lineage>
</organism>
<dbReference type="InterPro" id="IPR013655">
    <property type="entry name" value="PAS_fold_3"/>
</dbReference>
<accession>A0ABW2QN86</accession>
<dbReference type="EC" id="2.7.7.65" evidence="3"/>
<evidence type="ECO:0000259" key="2">
    <source>
        <dbReference type="PROSITE" id="PS50887"/>
    </source>
</evidence>
<dbReference type="RefSeq" id="WP_382221748.1">
    <property type="nucleotide sequence ID" value="NZ_JBHTCA010000004.1"/>
</dbReference>